<evidence type="ECO:0000313" key="2">
    <source>
        <dbReference type="EMBL" id="QIP13452.1"/>
    </source>
</evidence>
<gene>
    <name evidence="2" type="ORF">G8759_12850</name>
</gene>
<dbReference type="KEGG" id="spib:G8759_12850"/>
<name>A0A6G9ALT6_9BACT</name>
<protein>
    <submittedName>
        <fullName evidence="2">DUF5618 family protein</fullName>
    </submittedName>
</protein>
<reference evidence="2 3" key="1">
    <citation type="submission" date="2020-03" db="EMBL/GenBank/DDBJ databases">
        <authorList>
            <person name="Kim M.K."/>
        </authorList>
    </citation>
    <scope>NUCLEOTIDE SEQUENCE [LARGE SCALE GENOMIC DNA]</scope>
    <source>
        <strain evidence="2 3">BT328</strain>
    </source>
</reference>
<dbReference type="Gene3D" id="1.20.120.330">
    <property type="entry name" value="Nucleotidyltransferases domain 2"/>
    <property type="match status" value="1"/>
</dbReference>
<dbReference type="AlphaFoldDB" id="A0A6G9ALT6"/>
<evidence type="ECO:0000313" key="3">
    <source>
        <dbReference type="Proteomes" id="UP000501802"/>
    </source>
</evidence>
<sequence>MFDNPVQEARRYIENARQTLSRSAQKDGRYYSDKKYVKTAGHQAYTGVLLALDAVTPKPKKGRKTEEFYRAEITKMDKKLLRSFNVAYENLHMFMGYDGATDVSVAESGLREAETIIDWVANRLS</sequence>
<accession>A0A6G9ALT6</accession>
<dbReference type="InterPro" id="IPR040988">
    <property type="entry name" value="DUF5618"/>
</dbReference>
<dbReference type="RefSeq" id="WP_167208530.1">
    <property type="nucleotide sequence ID" value="NZ_CP050063.1"/>
</dbReference>
<keyword evidence="3" id="KW-1185">Reference proteome</keyword>
<proteinExistence type="predicted"/>
<dbReference type="Pfam" id="PF18498">
    <property type="entry name" value="DUF5618"/>
    <property type="match status" value="1"/>
</dbReference>
<organism evidence="2 3">
    <name type="scientific">Spirosoma aureum</name>
    <dbReference type="NCBI Taxonomy" id="2692134"/>
    <lineage>
        <taxon>Bacteria</taxon>
        <taxon>Pseudomonadati</taxon>
        <taxon>Bacteroidota</taxon>
        <taxon>Cytophagia</taxon>
        <taxon>Cytophagales</taxon>
        <taxon>Cytophagaceae</taxon>
        <taxon>Spirosoma</taxon>
    </lineage>
</organism>
<evidence type="ECO:0000259" key="1">
    <source>
        <dbReference type="Pfam" id="PF18498"/>
    </source>
</evidence>
<dbReference type="EMBL" id="CP050063">
    <property type="protein sequence ID" value="QIP13452.1"/>
    <property type="molecule type" value="Genomic_DNA"/>
</dbReference>
<dbReference type="Proteomes" id="UP000501802">
    <property type="component" value="Chromosome"/>
</dbReference>
<feature type="domain" description="DUF5618" evidence="1">
    <location>
        <begin position="5"/>
        <end position="121"/>
    </location>
</feature>